<dbReference type="NCBIfam" id="TIGR04028">
    <property type="entry name" value="SBP_KPN_01854"/>
    <property type="match status" value="1"/>
</dbReference>
<sequence>MPRPPRTALALTALVVATGLMAGCSAGGGGGAGGAASGEPKSGGTLTYLEPQTWTTLYPPAAGFYPNGAVVNNITDRLLWQDPETLELQPWIATALPEVNADATEYTFDIRDDVTYSDGTPLTAENVVANFDLYGKGDTARALTVSEAINNYDRGEVVDADTVRFHFTAPAPGFAQATSTINSGLVSDSTLAKADDGFGPGQAKTVIGSGPFVVGDEAVGTQISLTAREDYDWAPPEAEHQGRALVDGVDLIVAAEDSVRTGTVVAGQADVARQIEAPDEAQFRTGDLQLVAAATNGVDNGLNLRFRTPQLEDVRVRQAIIAGVDRQAILDTLFSDSYPLATGVLAESALGYVDTSASYAHDADKAAALLDEAGWTLGSDGVRQKDGQDLELVFNEALPQPRSKEVVTLIQSQLAELGVKVDLFSGDQAAQTKASQDPDALEVYHSMVGRADYDVLKSQYFSANRNVLLNRDPSDGSIADPELDALLTAIASEPTTEGRQAASAAAQQHIADQAYVLPLFEEPQVYGLRGDVQGFATESVGRPTFAGVWLDR</sequence>
<dbReference type="InterPro" id="IPR023920">
    <property type="entry name" value="ABC_transptr_sub-bd_KPN01854"/>
</dbReference>
<dbReference type="SUPFAM" id="SSF53850">
    <property type="entry name" value="Periplasmic binding protein-like II"/>
    <property type="match status" value="1"/>
</dbReference>
<dbReference type="Pfam" id="PF00496">
    <property type="entry name" value="SBP_bac_5"/>
    <property type="match status" value="1"/>
</dbReference>
<evidence type="ECO:0000256" key="4">
    <source>
        <dbReference type="SAM" id="SignalP"/>
    </source>
</evidence>
<comment type="similarity">
    <text evidence="1">Belongs to the bacterial solute-binding protein 5 family.</text>
</comment>
<name>A0A251XVG5_9MICO</name>
<keyword evidence="2" id="KW-0813">Transport</keyword>
<evidence type="ECO:0000259" key="5">
    <source>
        <dbReference type="Pfam" id="PF00496"/>
    </source>
</evidence>
<dbReference type="InterPro" id="IPR000914">
    <property type="entry name" value="SBP_5_dom"/>
</dbReference>
<dbReference type="PIRSF" id="PIRSF002741">
    <property type="entry name" value="MppA"/>
    <property type="match status" value="1"/>
</dbReference>
<dbReference type="InterPro" id="IPR030678">
    <property type="entry name" value="Peptide/Ni-bd"/>
</dbReference>
<dbReference type="Gene3D" id="3.10.105.10">
    <property type="entry name" value="Dipeptide-binding Protein, Domain 3"/>
    <property type="match status" value="1"/>
</dbReference>
<reference evidence="6 7" key="1">
    <citation type="submission" date="2016-08" db="EMBL/GenBank/DDBJ databases">
        <title>Genome sequence of Clavibacter michiganensis spp. strain CASJ009.</title>
        <authorList>
            <person name="Thapa S.P."/>
            <person name="Coaker G."/>
        </authorList>
    </citation>
    <scope>NUCLEOTIDE SEQUENCE [LARGE SCALE GENOMIC DNA]</scope>
    <source>
        <strain evidence="6">CASJ009</strain>
    </source>
</reference>
<dbReference type="Gene3D" id="3.40.190.10">
    <property type="entry name" value="Periplasmic binding protein-like II"/>
    <property type="match status" value="1"/>
</dbReference>
<dbReference type="GO" id="GO:0043190">
    <property type="term" value="C:ATP-binding cassette (ABC) transporter complex"/>
    <property type="evidence" value="ECO:0007669"/>
    <property type="project" value="InterPro"/>
</dbReference>
<feature type="signal peptide" evidence="4">
    <location>
        <begin position="1"/>
        <end position="22"/>
    </location>
</feature>
<evidence type="ECO:0000313" key="7">
    <source>
        <dbReference type="Proteomes" id="UP000195106"/>
    </source>
</evidence>
<feature type="chain" id="PRO_5039165202" evidence="4">
    <location>
        <begin position="23"/>
        <end position="552"/>
    </location>
</feature>
<dbReference type="PANTHER" id="PTHR30290:SF9">
    <property type="entry name" value="OLIGOPEPTIDE-BINDING PROTEIN APPA"/>
    <property type="match status" value="1"/>
</dbReference>
<evidence type="ECO:0000313" key="6">
    <source>
        <dbReference type="EMBL" id="OUE09475.1"/>
    </source>
</evidence>
<organism evidence="6 7">
    <name type="scientific">Clavibacter michiganensis</name>
    <dbReference type="NCBI Taxonomy" id="28447"/>
    <lineage>
        <taxon>Bacteria</taxon>
        <taxon>Bacillati</taxon>
        <taxon>Actinomycetota</taxon>
        <taxon>Actinomycetes</taxon>
        <taxon>Micrococcales</taxon>
        <taxon>Microbacteriaceae</taxon>
        <taxon>Clavibacter</taxon>
    </lineage>
</organism>
<comment type="caution">
    <text evidence="6">The sequence shown here is derived from an EMBL/GenBank/DDBJ whole genome shotgun (WGS) entry which is preliminary data.</text>
</comment>
<accession>A0A251XVG5</accession>
<dbReference type="AlphaFoldDB" id="A0A251XVG5"/>
<dbReference type="InterPro" id="IPR039424">
    <property type="entry name" value="SBP_5"/>
</dbReference>
<dbReference type="Proteomes" id="UP000195106">
    <property type="component" value="Unassembled WGS sequence"/>
</dbReference>
<dbReference type="EMBL" id="MDHJ01000001">
    <property type="protein sequence ID" value="OUE09475.1"/>
    <property type="molecule type" value="Genomic_DNA"/>
</dbReference>
<dbReference type="CDD" id="cd08492">
    <property type="entry name" value="PBP2_NikA_DppA_OppA_like_15"/>
    <property type="match status" value="1"/>
</dbReference>
<dbReference type="GO" id="GO:0015833">
    <property type="term" value="P:peptide transport"/>
    <property type="evidence" value="ECO:0007669"/>
    <property type="project" value="TreeGrafter"/>
</dbReference>
<evidence type="ECO:0000256" key="2">
    <source>
        <dbReference type="ARBA" id="ARBA00022448"/>
    </source>
</evidence>
<protein>
    <submittedName>
        <fullName evidence="6">Heme-binding protein A</fullName>
    </submittedName>
</protein>
<feature type="domain" description="Solute-binding protein family 5" evidence="5">
    <location>
        <begin position="87"/>
        <end position="437"/>
    </location>
</feature>
<dbReference type="GO" id="GO:1904680">
    <property type="term" value="F:peptide transmembrane transporter activity"/>
    <property type="evidence" value="ECO:0007669"/>
    <property type="project" value="TreeGrafter"/>
</dbReference>
<evidence type="ECO:0000256" key="3">
    <source>
        <dbReference type="ARBA" id="ARBA00022729"/>
    </source>
</evidence>
<keyword evidence="3 4" id="KW-0732">Signal</keyword>
<dbReference type="GO" id="GO:0042597">
    <property type="term" value="C:periplasmic space"/>
    <property type="evidence" value="ECO:0007669"/>
    <property type="project" value="UniProtKB-ARBA"/>
</dbReference>
<dbReference type="PANTHER" id="PTHR30290">
    <property type="entry name" value="PERIPLASMIC BINDING COMPONENT OF ABC TRANSPORTER"/>
    <property type="match status" value="1"/>
</dbReference>
<gene>
    <name evidence="6" type="primary">hbpA</name>
    <name evidence="6" type="ORF">CMsap09_11065</name>
</gene>
<evidence type="ECO:0000256" key="1">
    <source>
        <dbReference type="ARBA" id="ARBA00005695"/>
    </source>
</evidence>
<dbReference type="PROSITE" id="PS51257">
    <property type="entry name" value="PROKAR_LIPOPROTEIN"/>
    <property type="match status" value="1"/>
</dbReference>
<proteinExistence type="inferred from homology"/>